<comment type="caution">
    <text evidence="1">The sequence shown here is derived from an EMBL/GenBank/DDBJ whole genome shotgun (WGS) entry which is preliminary data.</text>
</comment>
<dbReference type="Proteomes" id="UP001152607">
    <property type="component" value="Unassembled WGS sequence"/>
</dbReference>
<gene>
    <name evidence="1" type="ORF">PDIGIT_LOCUS8237</name>
</gene>
<protein>
    <submittedName>
        <fullName evidence="1">Uncharacterized protein</fullName>
    </submittedName>
</protein>
<name>A0A9W4UFT8_9PLEO</name>
<sequence length="127" mass="14219">MDITFRGISTQLSYPRRHCIAFALALCPGKQPGHKANQLSGKLTITSTNEQNSNKYRLLASSKKSNGGQVIGSGQELHIYITSIQPFLRLYVIAIFFLLEQGDRVKMNTIFDICPQLHALILRLCLI</sequence>
<proteinExistence type="predicted"/>
<evidence type="ECO:0000313" key="2">
    <source>
        <dbReference type="Proteomes" id="UP001152607"/>
    </source>
</evidence>
<organism evidence="1 2">
    <name type="scientific">Periconia digitata</name>
    <dbReference type="NCBI Taxonomy" id="1303443"/>
    <lineage>
        <taxon>Eukaryota</taxon>
        <taxon>Fungi</taxon>
        <taxon>Dikarya</taxon>
        <taxon>Ascomycota</taxon>
        <taxon>Pezizomycotina</taxon>
        <taxon>Dothideomycetes</taxon>
        <taxon>Pleosporomycetidae</taxon>
        <taxon>Pleosporales</taxon>
        <taxon>Massarineae</taxon>
        <taxon>Periconiaceae</taxon>
        <taxon>Periconia</taxon>
    </lineage>
</organism>
<evidence type="ECO:0000313" key="1">
    <source>
        <dbReference type="EMBL" id="CAI6335160.1"/>
    </source>
</evidence>
<accession>A0A9W4UFT8</accession>
<keyword evidence="2" id="KW-1185">Reference proteome</keyword>
<dbReference type="AlphaFoldDB" id="A0A9W4UFT8"/>
<reference evidence="1" key="1">
    <citation type="submission" date="2023-01" db="EMBL/GenBank/DDBJ databases">
        <authorList>
            <person name="Van Ghelder C."/>
            <person name="Rancurel C."/>
        </authorList>
    </citation>
    <scope>NUCLEOTIDE SEQUENCE</scope>
    <source>
        <strain evidence="1">CNCM I-4278</strain>
    </source>
</reference>
<dbReference type="EMBL" id="CAOQHR010000005">
    <property type="protein sequence ID" value="CAI6335160.1"/>
    <property type="molecule type" value="Genomic_DNA"/>
</dbReference>